<evidence type="ECO:0000259" key="2">
    <source>
        <dbReference type="Pfam" id="PF00534"/>
    </source>
</evidence>
<dbReference type="Gene3D" id="3.40.50.2000">
    <property type="entry name" value="Glycogen Phosphorylase B"/>
    <property type="match status" value="2"/>
</dbReference>
<dbReference type="PANTHER" id="PTHR46401">
    <property type="entry name" value="GLYCOSYLTRANSFERASE WBBK-RELATED"/>
    <property type="match status" value="1"/>
</dbReference>
<dbReference type="GO" id="GO:0016757">
    <property type="term" value="F:glycosyltransferase activity"/>
    <property type="evidence" value="ECO:0007669"/>
    <property type="project" value="InterPro"/>
</dbReference>
<dbReference type="RefSeq" id="WP_011877750.1">
    <property type="nucleotide sequence ID" value="NC_009253.1"/>
</dbReference>
<dbReference type="OrthoDB" id="9797829at2"/>
<dbReference type="HOGENOM" id="CLU_477131_0_0_9"/>
<dbReference type="SUPFAM" id="SSF48452">
    <property type="entry name" value="TPR-like"/>
    <property type="match status" value="1"/>
</dbReference>
<dbReference type="KEGG" id="drm:Dred_1400"/>
<gene>
    <name evidence="3" type="ordered locus">Dred_1400</name>
</gene>
<organism evidence="3 4">
    <name type="scientific">Desulforamulus reducens (strain ATCC BAA-1160 / DSM 100696 / MI-1)</name>
    <name type="common">Desulfotomaculum reducens</name>
    <dbReference type="NCBI Taxonomy" id="349161"/>
    <lineage>
        <taxon>Bacteria</taxon>
        <taxon>Bacillati</taxon>
        <taxon>Bacillota</taxon>
        <taxon>Clostridia</taxon>
        <taxon>Eubacteriales</taxon>
        <taxon>Peptococcaceae</taxon>
        <taxon>Desulforamulus</taxon>
    </lineage>
</organism>
<name>A4J4C7_DESRM</name>
<evidence type="ECO:0000313" key="3">
    <source>
        <dbReference type="EMBL" id="ABO49930.1"/>
    </source>
</evidence>
<keyword evidence="4" id="KW-1185">Reference proteome</keyword>
<dbReference type="AlphaFoldDB" id="A4J4C7"/>
<dbReference type="Pfam" id="PF12895">
    <property type="entry name" value="ANAPC3"/>
    <property type="match status" value="1"/>
</dbReference>
<proteinExistence type="predicted"/>
<dbReference type="Gene3D" id="1.25.40.10">
    <property type="entry name" value="Tetratricopeptide repeat domain"/>
    <property type="match status" value="1"/>
</dbReference>
<dbReference type="GO" id="GO:0009103">
    <property type="term" value="P:lipopolysaccharide biosynthetic process"/>
    <property type="evidence" value="ECO:0007669"/>
    <property type="project" value="TreeGrafter"/>
</dbReference>
<dbReference type="SUPFAM" id="SSF53756">
    <property type="entry name" value="UDP-Glycosyltransferase/glycogen phosphorylase"/>
    <property type="match status" value="1"/>
</dbReference>
<dbReference type="CDD" id="cd03801">
    <property type="entry name" value="GT4_PimA-like"/>
    <property type="match status" value="1"/>
</dbReference>
<protein>
    <submittedName>
        <fullName evidence="3">Glycosyl transferase, group 1</fullName>
    </submittedName>
</protein>
<dbReference type="InterPro" id="IPR011990">
    <property type="entry name" value="TPR-like_helical_dom_sf"/>
</dbReference>
<accession>A4J4C7</accession>
<dbReference type="InterPro" id="IPR001296">
    <property type="entry name" value="Glyco_trans_1"/>
</dbReference>
<dbReference type="STRING" id="349161.Dred_1400"/>
<sequence length="571" mass="65255">MNLVSYFRVKEYQLRAARVKFIQKQIIQKKPADQKEDTVHVVYLLTHVSVCGGVKIILEHANELINQGVQVSLLSHYPKPSWFDINANYIQIPFGIELARGIPPNCDLIVATYWDHLGTCVESCIAPVVYFEQGDFHLWDWDNVSPDRKEIISKLYQLPSHVITCSETGAKKIKEVFNREAPVFHNALNNQVFFAKEQAPIEHIVLGVGRDITNFKRIPDIWEACQIVQDRGHNISFTWVTPQPPKIPLGTVKINPTQEELGNIYRQAWVYVCASEYETFPLPPLEAMACGTPVITTPNDGVLAYGRDGENCLTFQPGNTQELADKITLLLENPNLYKKLQENGYKTAARYSWEQIIPKLKAYYEQVSGYQPVGINTEKDWVKLLPMDFSREEVLALEQLLSGTAADVVSMPFTYNFADEISIVRWQPVFQRVLAMSGQVDCLYCSFKDRSLVDYPYNDAVHELLEQRYGEAIKKFNAHLAQTSNLLEAAVLLRWVAWCLIKSEHYGKAIRLLEKGLKSYPSYIDLHYLYGLLCQQLGHLQQSENIKGTIRTLGDAVEFPEYIRTKELITE</sequence>
<keyword evidence="1 3" id="KW-0808">Transferase</keyword>
<dbReference type="CAZy" id="GT4">
    <property type="family name" value="Glycosyltransferase Family 4"/>
</dbReference>
<reference evidence="3 4" key="1">
    <citation type="submission" date="2007-03" db="EMBL/GenBank/DDBJ databases">
        <title>Complete sequence of Desulfotomaculum reducens MI-1.</title>
        <authorList>
            <consortium name="US DOE Joint Genome Institute"/>
            <person name="Copeland A."/>
            <person name="Lucas S."/>
            <person name="Lapidus A."/>
            <person name="Barry K."/>
            <person name="Detter J.C."/>
            <person name="Glavina del Rio T."/>
            <person name="Hammon N."/>
            <person name="Israni S."/>
            <person name="Dalin E."/>
            <person name="Tice H."/>
            <person name="Pitluck S."/>
            <person name="Sims D."/>
            <person name="Brettin T."/>
            <person name="Bruce D."/>
            <person name="Han C."/>
            <person name="Tapia R."/>
            <person name="Schmutz J."/>
            <person name="Larimer F."/>
            <person name="Land M."/>
            <person name="Hauser L."/>
            <person name="Kyrpides N."/>
            <person name="Kim E."/>
            <person name="Tebo B.M."/>
            <person name="Richardson P."/>
        </authorList>
    </citation>
    <scope>NUCLEOTIDE SEQUENCE [LARGE SCALE GENOMIC DNA]</scope>
    <source>
        <strain evidence="3 4">MI-1</strain>
    </source>
</reference>
<dbReference type="EMBL" id="CP000612">
    <property type="protein sequence ID" value="ABO49930.1"/>
    <property type="molecule type" value="Genomic_DNA"/>
</dbReference>
<feature type="domain" description="Glycosyl transferase family 1" evidence="2">
    <location>
        <begin position="258"/>
        <end position="346"/>
    </location>
</feature>
<dbReference type="eggNOG" id="COG0438">
    <property type="taxonomic scope" value="Bacteria"/>
</dbReference>
<dbReference type="Pfam" id="PF00534">
    <property type="entry name" value="Glycos_transf_1"/>
    <property type="match status" value="1"/>
</dbReference>
<evidence type="ECO:0000256" key="1">
    <source>
        <dbReference type="ARBA" id="ARBA00022679"/>
    </source>
</evidence>
<dbReference type="PANTHER" id="PTHR46401:SF2">
    <property type="entry name" value="GLYCOSYLTRANSFERASE WBBK-RELATED"/>
    <property type="match status" value="1"/>
</dbReference>
<dbReference type="Proteomes" id="UP000001556">
    <property type="component" value="Chromosome"/>
</dbReference>
<evidence type="ECO:0000313" key="4">
    <source>
        <dbReference type="Proteomes" id="UP000001556"/>
    </source>
</evidence>